<name>A0ACC2PAG1_9HYME</name>
<dbReference type="Proteomes" id="UP001239111">
    <property type="component" value="Chromosome 2"/>
</dbReference>
<proteinExistence type="predicted"/>
<gene>
    <name evidence="1" type="ORF">QAD02_014522</name>
</gene>
<reference evidence="1" key="1">
    <citation type="submission" date="2023-04" db="EMBL/GenBank/DDBJ databases">
        <title>A chromosome-level genome assembly of the parasitoid wasp Eretmocerus hayati.</title>
        <authorList>
            <person name="Zhong Y."/>
            <person name="Liu S."/>
            <person name="Liu Y."/>
        </authorList>
    </citation>
    <scope>NUCLEOTIDE SEQUENCE</scope>
    <source>
        <strain evidence="1">ZJU_SS_LIU_2023</strain>
    </source>
</reference>
<organism evidence="1 2">
    <name type="scientific">Eretmocerus hayati</name>
    <dbReference type="NCBI Taxonomy" id="131215"/>
    <lineage>
        <taxon>Eukaryota</taxon>
        <taxon>Metazoa</taxon>
        <taxon>Ecdysozoa</taxon>
        <taxon>Arthropoda</taxon>
        <taxon>Hexapoda</taxon>
        <taxon>Insecta</taxon>
        <taxon>Pterygota</taxon>
        <taxon>Neoptera</taxon>
        <taxon>Endopterygota</taxon>
        <taxon>Hymenoptera</taxon>
        <taxon>Apocrita</taxon>
        <taxon>Proctotrupomorpha</taxon>
        <taxon>Chalcidoidea</taxon>
        <taxon>Aphelinidae</taxon>
        <taxon>Aphelininae</taxon>
        <taxon>Eretmocerus</taxon>
    </lineage>
</organism>
<accession>A0ACC2PAG1</accession>
<keyword evidence="2" id="KW-1185">Reference proteome</keyword>
<evidence type="ECO:0000313" key="2">
    <source>
        <dbReference type="Proteomes" id="UP001239111"/>
    </source>
</evidence>
<protein>
    <submittedName>
        <fullName evidence="1">Uncharacterized protein</fullName>
    </submittedName>
</protein>
<evidence type="ECO:0000313" key="1">
    <source>
        <dbReference type="EMBL" id="KAJ8678735.1"/>
    </source>
</evidence>
<sequence length="335" mass="38117">MCPNDDEKRDGSLKSFCHKLPKTELHAHLNGSLSKETLIKLHKMNYSTEAGKCENLNMENFESLTDVFETFNIAHSVTRNLESVYIATYDTIKEFYEDNVIYLELRSTPRAEEAMTKKDYILSILRAMRSIQDEKLRIQTKLLISVNRKQGLKAARENIHLAIELSKEHKEIVGIDLSGDPTKGDAFLNLLDEARKSGLKIAAHCAEVPNEKEAMDILKFKPDRLGHGTCIHPSLGGTDFLFETLLAYKIPVELCLTSNVKCKSVPNYDAHHFKYLYDSMHPICICTDDKGVFGTTLSRELTLAAEYFNLREKECANFIADSHNNYEQVKVIYAE</sequence>
<comment type="caution">
    <text evidence="1">The sequence shown here is derived from an EMBL/GenBank/DDBJ whole genome shotgun (WGS) entry which is preliminary data.</text>
</comment>
<dbReference type="EMBL" id="CM056742">
    <property type="protein sequence ID" value="KAJ8678735.1"/>
    <property type="molecule type" value="Genomic_DNA"/>
</dbReference>